<organism evidence="2">
    <name type="scientific">Cryptomonas curvata</name>
    <dbReference type="NCBI Taxonomy" id="233186"/>
    <lineage>
        <taxon>Eukaryota</taxon>
        <taxon>Cryptophyceae</taxon>
        <taxon>Cryptomonadales</taxon>
        <taxon>Cryptomonadaceae</taxon>
        <taxon>Cryptomonas</taxon>
    </lineage>
</organism>
<feature type="transmembrane region" description="Helical" evidence="1">
    <location>
        <begin position="21"/>
        <end position="44"/>
    </location>
</feature>
<dbReference type="AlphaFoldDB" id="A0A7S0MXD7"/>
<accession>A0A7S0MXD7</accession>
<gene>
    <name evidence="2" type="ORF">CCUR1050_LOCUS27937</name>
</gene>
<dbReference type="EMBL" id="HBEZ01050881">
    <property type="protein sequence ID" value="CAD8652985.1"/>
    <property type="molecule type" value="Transcribed_RNA"/>
</dbReference>
<name>A0A7S0MXD7_9CRYP</name>
<evidence type="ECO:0000313" key="2">
    <source>
        <dbReference type="EMBL" id="CAD8652985.1"/>
    </source>
</evidence>
<reference evidence="2" key="1">
    <citation type="submission" date="2021-01" db="EMBL/GenBank/DDBJ databases">
        <authorList>
            <person name="Corre E."/>
            <person name="Pelletier E."/>
            <person name="Niang G."/>
            <person name="Scheremetjew M."/>
            <person name="Finn R."/>
            <person name="Kale V."/>
            <person name="Holt S."/>
            <person name="Cochrane G."/>
            <person name="Meng A."/>
            <person name="Brown T."/>
            <person name="Cohen L."/>
        </authorList>
    </citation>
    <scope>NUCLEOTIDE SEQUENCE</scope>
    <source>
        <strain evidence="2">CCAP979/52</strain>
    </source>
</reference>
<sequence>MRNPCLRKCFRIGLDSIEAASTVFSSALEAVAAALMLCALAVHFSTNIVDGNRIGPDPYLQDGCTKTSNNTTRMQSQMLTNSLHGSKENSAFNFEIWEYFLETPVLPSLVDSKLETDISSFLGCLPITRLISWAASAIYSTLTVSSMLLALRFVGVRFVLRGLNGF</sequence>
<keyword evidence="1" id="KW-0472">Membrane</keyword>
<feature type="transmembrane region" description="Helical" evidence="1">
    <location>
        <begin position="130"/>
        <end position="151"/>
    </location>
</feature>
<proteinExistence type="predicted"/>
<keyword evidence="1" id="KW-1133">Transmembrane helix</keyword>
<protein>
    <submittedName>
        <fullName evidence="2">Uncharacterized protein</fullName>
    </submittedName>
</protein>
<evidence type="ECO:0000256" key="1">
    <source>
        <dbReference type="SAM" id="Phobius"/>
    </source>
</evidence>
<keyword evidence="1" id="KW-0812">Transmembrane</keyword>